<gene>
    <name evidence="1" type="ORF">UFOVP368_2</name>
</gene>
<proteinExistence type="predicted"/>
<organism evidence="1">
    <name type="scientific">uncultured Caudovirales phage</name>
    <dbReference type="NCBI Taxonomy" id="2100421"/>
    <lineage>
        <taxon>Viruses</taxon>
        <taxon>Duplodnaviria</taxon>
        <taxon>Heunggongvirae</taxon>
        <taxon>Uroviricota</taxon>
        <taxon>Caudoviricetes</taxon>
        <taxon>Peduoviridae</taxon>
        <taxon>Maltschvirus</taxon>
        <taxon>Maltschvirus maltsch</taxon>
    </lineage>
</organism>
<dbReference type="EMBL" id="LR798303">
    <property type="protein sequence ID" value="CAB5222377.1"/>
    <property type="molecule type" value="Genomic_DNA"/>
</dbReference>
<name>A0A6J7WX68_9CAUD</name>
<accession>A0A6J7WX68</accession>
<protein>
    <submittedName>
        <fullName evidence="1">Uncharacterized protein</fullName>
    </submittedName>
</protein>
<sequence>MDEAGDEAIRALSCDLARWFYNCSPDHPATIDEFLATAGEIASFISDGECIALKCDAEMIDIVFGGA</sequence>
<evidence type="ECO:0000313" key="1">
    <source>
        <dbReference type="EMBL" id="CAB5222377.1"/>
    </source>
</evidence>
<reference evidence="1" key="1">
    <citation type="submission" date="2020-05" db="EMBL/GenBank/DDBJ databases">
        <authorList>
            <person name="Chiriac C."/>
            <person name="Salcher M."/>
            <person name="Ghai R."/>
            <person name="Kavagutti S V."/>
        </authorList>
    </citation>
    <scope>NUCLEOTIDE SEQUENCE</scope>
</reference>